<name>A0A0C3RQP6_PHLG1</name>
<dbReference type="SUPFAM" id="SSF48264">
    <property type="entry name" value="Cytochrome P450"/>
    <property type="match status" value="1"/>
</dbReference>
<keyword evidence="5 9" id="KW-0479">Metal-binding</keyword>
<dbReference type="InterPro" id="IPR001128">
    <property type="entry name" value="Cyt_P450"/>
</dbReference>
<keyword evidence="7 9" id="KW-0408">Iron</keyword>
<evidence type="ECO:0000256" key="3">
    <source>
        <dbReference type="ARBA" id="ARBA00010617"/>
    </source>
</evidence>
<evidence type="ECO:0000256" key="5">
    <source>
        <dbReference type="ARBA" id="ARBA00022723"/>
    </source>
</evidence>
<dbReference type="InterPro" id="IPR050121">
    <property type="entry name" value="Cytochrome_P450_monoxygenase"/>
</dbReference>
<sequence>MPTIALTALAVAIGLAFWKLFCEYFTKSPLDNIPGPERTSFWRGNQGDLFNRHAWGFHDRLREKYGPVTKFHGPLGTRGLYVFDPKALNNITVKDQLIYDEPRWFIASNLSLFGTGLLSTLGEHHRKQRKLLNPVFSINHMRHMTPIFYHTVRRLQTAVSSEVGGKITEVNMMDWMGRTALELVGQGGLGYSFDPLTSNVHNEYGEALKALIPTMMQLHFFRVLTPYFRPYAPAFLVKAIARVLPPGGFKNAYEIVKSMDEQSTNIFRSKKAALEKGDGAVVSQMSEGKDIMSILLKANLEAADEDKLPESELIGQMSTLTFAGTDTTSNAIARTLHILAERQDIQGKLRSELLEAAPAEEDIPYDTLVSLPYLDAICREVLRLHPPVHALVKETRQDVVMPLSEPVQGVNGEMITEIPVPKDTAIIIGIRACNRNKALWGEDAEEFKPERWLKGLPEAVTQAHVPGVYANLMTFFGGGRSCIGFKFSQLEMKVVLAVMLRSFKFHLGDKEIYWNVAGVNYPTVGKNATKSDMFLKLERL</sequence>
<evidence type="ECO:0000256" key="2">
    <source>
        <dbReference type="ARBA" id="ARBA00005179"/>
    </source>
</evidence>
<dbReference type="CDD" id="cd11069">
    <property type="entry name" value="CYP_FUM15-like"/>
    <property type="match status" value="1"/>
</dbReference>
<dbReference type="EMBL" id="KN840694">
    <property type="protein sequence ID" value="KIP02196.1"/>
    <property type="molecule type" value="Genomic_DNA"/>
</dbReference>
<gene>
    <name evidence="10" type="ORF">PHLGIDRAFT_20511</name>
</gene>
<evidence type="ECO:0000256" key="8">
    <source>
        <dbReference type="ARBA" id="ARBA00023033"/>
    </source>
</evidence>
<dbReference type="OrthoDB" id="1470350at2759"/>
<evidence type="ECO:0000313" key="10">
    <source>
        <dbReference type="EMBL" id="KIP02196.1"/>
    </source>
</evidence>
<dbReference type="Proteomes" id="UP000053257">
    <property type="component" value="Unassembled WGS sequence"/>
</dbReference>
<comment type="cofactor">
    <cofactor evidence="1 9">
        <name>heme</name>
        <dbReference type="ChEBI" id="CHEBI:30413"/>
    </cofactor>
</comment>
<comment type="pathway">
    <text evidence="2">Secondary metabolite biosynthesis.</text>
</comment>
<protein>
    <recommendedName>
        <fullName evidence="12">Cytochrome P450</fullName>
    </recommendedName>
</protein>
<comment type="similarity">
    <text evidence="3">Belongs to the cytochrome P450 family.</text>
</comment>
<feature type="binding site" description="axial binding residue" evidence="9">
    <location>
        <position position="482"/>
    </location>
    <ligand>
        <name>heme</name>
        <dbReference type="ChEBI" id="CHEBI:30413"/>
    </ligand>
    <ligandPart>
        <name>Fe</name>
        <dbReference type="ChEBI" id="CHEBI:18248"/>
    </ligandPart>
</feature>
<accession>A0A0C3RQP6</accession>
<evidence type="ECO:0000256" key="1">
    <source>
        <dbReference type="ARBA" id="ARBA00001971"/>
    </source>
</evidence>
<dbReference type="InterPro" id="IPR002403">
    <property type="entry name" value="Cyt_P450_E_grp-IV"/>
</dbReference>
<proteinExistence type="inferred from homology"/>
<dbReference type="Gene3D" id="1.10.630.10">
    <property type="entry name" value="Cytochrome P450"/>
    <property type="match status" value="1"/>
</dbReference>
<evidence type="ECO:0008006" key="12">
    <source>
        <dbReference type="Google" id="ProtNLM"/>
    </source>
</evidence>
<dbReference type="STRING" id="745531.A0A0C3RQP6"/>
<dbReference type="AlphaFoldDB" id="A0A0C3RQP6"/>
<keyword evidence="8" id="KW-0503">Monooxygenase</keyword>
<keyword evidence="6" id="KW-0560">Oxidoreductase</keyword>
<dbReference type="GO" id="GO:0016705">
    <property type="term" value="F:oxidoreductase activity, acting on paired donors, with incorporation or reduction of molecular oxygen"/>
    <property type="evidence" value="ECO:0007669"/>
    <property type="project" value="InterPro"/>
</dbReference>
<evidence type="ECO:0000313" key="11">
    <source>
        <dbReference type="Proteomes" id="UP000053257"/>
    </source>
</evidence>
<reference evidence="10 11" key="1">
    <citation type="journal article" date="2014" name="PLoS Genet.">
        <title>Analysis of the Phlebiopsis gigantea genome, transcriptome and secretome provides insight into its pioneer colonization strategies of wood.</title>
        <authorList>
            <person name="Hori C."/>
            <person name="Ishida T."/>
            <person name="Igarashi K."/>
            <person name="Samejima M."/>
            <person name="Suzuki H."/>
            <person name="Master E."/>
            <person name="Ferreira P."/>
            <person name="Ruiz-Duenas F.J."/>
            <person name="Held B."/>
            <person name="Canessa P."/>
            <person name="Larrondo L.F."/>
            <person name="Schmoll M."/>
            <person name="Druzhinina I.S."/>
            <person name="Kubicek C.P."/>
            <person name="Gaskell J.A."/>
            <person name="Kersten P."/>
            <person name="St John F."/>
            <person name="Glasner J."/>
            <person name="Sabat G."/>
            <person name="Splinter BonDurant S."/>
            <person name="Syed K."/>
            <person name="Yadav J."/>
            <person name="Mgbeahuruike A.C."/>
            <person name="Kovalchuk A."/>
            <person name="Asiegbu F.O."/>
            <person name="Lackner G."/>
            <person name="Hoffmeister D."/>
            <person name="Rencoret J."/>
            <person name="Gutierrez A."/>
            <person name="Sun H."/>
            <person name="Lindquist E."/>
            <person name="Barry K."/>
            <person name="Riley R."/>
            <person name="Grigoriev I.V."/>
            <person name="Henrissat B."/>
            <person name="Kues U."/>
            <person name="Berka R.M."/>
            <person name="Martinez A.T."/>
            <person name="Covert S.F."/>
            <person name="Blanchette R.A."/>
            <person name="Cullen D."/>
        </authorList>
    </citation>
    <scope>NUCLEOTIDE SEQUENCE [LARGE SCALE GENOMIC DNA]</scope>
    <source>
        <strain evidence="10 11">11061_1 CR5-6</strain>
    </source>
</reference>
<dbReference type="GO" id="GO:0020037">
    <property type="term" value="F:heme binding"/>
    <property type="evidence" value="ECO:0007669"/>
    <property type="project" value="InterPro"/>
</dbReference>
<dbReference type="Pfam" id="PF00067">
    <property type="entry name" value="p450"/>
    <property type="match status" value="1"/>
</dbReference>
<dbReference type="InterPro" id="IPR036396">
    <property type="entry name" value="Cyt_P450_sf"/>
</dbReference>
<dbReference type="PANTHER" id="PTHR24305:SF166">
    <property type="entry name" value="CYTOCHROME P450 12A4, MITOCHONDRIAL-RELATED"/>
    <property type="match status" value="1"/>
</dbReference>
<dbReference type="PRINTS" id="PR00465">
    <property type="entry name" value="EP450IV"/>
</dbReference>
<evidence type="ECO:0000256" key="7">
    <source>
        <dbReference type="ARBA" id="ARBA00023004"/>
    </source>
</evidence>
<dbReference type="PRINTS" id="PR00385">
    <property type="entry name" value="P450"/>
</dbReference>
<organism evidence="10 11">
    <name type="scientific">Phlebiopsis gigantea (strain 11061_1 CR5-6)</name>
    <name type="common">White-rot fungus</name>
    <name type="synonym">Peniophora gigantea</name>
    <dbReference type="NCBI Taxonomy" id="745531"/>
    <lineage>
        <taxon>Eukaryota</taxon>
        <taxon>Fungi</taxon>
        <taxon>Dikarya</taxon>
        <taxon>Basidiomycota</taxon>
        <taxon>Agaricomycotina</taxon>
        <taxon>Agaricomycetes</taxon>
        <taxon>Polyporales</taxon>
        <taxon>Phanerochaetaceae</taxon>
        <taxon>Phlebiopsis</taxon>
    </lineage>
</organism>
<dbReference type="HOGENOM" id="CLU_001570_5_11_1"/>
<evidence type="ECO:0000256" key="9">
    <source>
        <dbReference type="PIRSR" id="PIRSR602403-1"/>
    </source>
</evidence>
<evidence type="ECO:0000256" key="6">
    <source>
        <dbReference type="ARBA" id="ARBA00023002"/>
    </source>
</evidence>
<dbReference type="PANTHER" id="PTHR24305">
    <property type="entry name" value="CYTOCHROME P450"/>
    <property type="match status" value="1"/>
</dbReference>
<dbReference type="GO" id="GO:0005506">
    <property type="term" value="F:iron ion binding"/>
    <property type="evidence" value="ECO:0007669"/>
    <property type="project" value="InterPro"/>
</dbReference>
<evidence type="ECO:0000256" key="4">
    <source>
        <dbReference type="ARBA" id="ARBA00022617"/>
    </source>
</evidence>
<keyword evidence="11" id="KW-1185">Reference proteome</keyword>
<dbReference type="GO" id="GO:0004497">
    <property type="term" value="F:monooxygenase activity"/>
    <property type="evidence" value="ECO:0007669"/>
    <property type="project" value="UniProtKB-KW"/>
</dbReference>
<keyword evidence="4 9" id="KW-0349">Heme</keyword>